<comment type="caution">
    <text evidence="2">The sequence shown here is derived from an EMBL/GenBank/DDBJ whole genome shotgun (WGS) entry which is preliminary data.</text>
</comment>
<evidence type="ECO:0000256" key="1">
    <source>
        <dbReference type="SAM" id="Phobius"/>
    </source>
</evidence>
<keyword evidence="1" id="KW-0472">Membrane</keyword>
<proteinExistence type="predicted"/>
<reference evidence="2 3" key="1">
    <citation type="submission" date="2017-02" db="EMBL/GenBank/DDBJ databases">
        <title>The new phylogeny of genus Mycobacterium.</title>
        <authorList>
            <person name="Tortoli E."/>
            <person name="Trovato A."/>
            <person name="Cirillo D.M."/>
        </authorList>
    </citation>
    <scope>NUCLEOTIDE SEQUENCE [LARGE SCALE GENOMIC DNA]</scope>
    <source>
        <strain evidence="2 3">DSM 45578</strain>
    </source>
</reference>
<dbReference type="RefSeq" id="WP_083054620.1">
    <property type="nucleotide sequence ID" value="NZ_JACKVM010000014.1"/>
</dbReference>
<keyword evidence="3" id="KW-1185">Reference proteome</keyword>
<name>A0A1W9Z400_MYCBA</name>
<evidence type="ECO:0000313" key="3">
    <source>
        <dbReference type="Proteomes" id="UP000192366"/>
    </source>
</evidence>
<organism evidence="2 3">
    <name type="scientific">Mycolicibacterium bacteremicum</name>
    <name type="common">Mycobacterium bacteremicum</name>
    <dbReference type="NCBI Taxonomy" id="564198"/>
    <lineage>
        <taxon>Bacteria</taxon>
        <taxon>Bacillati</taxon>
        <taxon>Actinomycetota</taxon>
        <taxon>Actinomycetes</taxon>
        <taxon>Mycobacteriales</taxon>
        <taxon>Mycobacteriaceae</taxon>
        <taxon>Mycolicibacterium</taxon>
    </lineage>
</organism>
<feature type="transmembrane region" description="Helical" evidence="1">
    <location>
        <begin position="16"/>
        <end position="36"/>
    </location>
</feature>
<sequence length="63" mass="6474">MTTHTEIAIAGIPWPVYKLLAVIVGVVMLLLVGVVTVSMGTAVLTAAGAATLVWLVGSITARR</sequence>
<gene>
    <name evidence="2" type="ORF">BST17_00825</name>
</gene>
<keyword evidence="1" id="KW-0812">Transmembrane</keyword>
<keyword evidence="1" id="KW-1133">Transmembrane helix</keyword>
<dbReference type="EMBL" id="MVHJ01000001">
    <property type="protein sequence ID" value="ORA07051.1"/>
    <property type="molecule type" value="Genomic_DNA"/>
</dbReference>
<protein>
    <submittedName>
        <fullName evidence="2">Uncharacterized protein</fullName>
    </submittedName>
</protein>
<dbReference type="STRING" id="564198.BST17_00825"/>
<accession>A0A1W9Z400</accession>
<dbReference type="AlphaFoldDB" id="A0A1W9Z400"/>
<evidence type="ECO:0000313" key="2">
    <source>
        <dbReference type="EMBL" id="ORA07051.1"/>
    </source>
</evidence>
<dbReference type="Proteomes" id="UP000192366">
    <property type="component" value="Unassembled WGS sequence"/>
</dbReference>
<feature type="transmembrane region" description="Helical" evidence="1">
    <location>
        <begin position="42"/>
        <end position="61"/>
    </location>
</feature>